<evidence type="ECO:0000313" key="2">
    <source>
        <dbReference type="EMBL" id="CAB4934699.1"/>
    </source>
</evidence>
<reference evidence="2" key="1">
    <citation type="submission" date="2020-05" db="EMBL/GenBank/DDBJ databases">
        <authorList>
            <person name="Chiriac C."/>
            <person name="Salcher M."/>
            <person name="Ghai R."/>
            <person name="Kavagutti S V."/>
        </authorList>
    </citation>
    <scope>NUCLEOTIDE SEQUENCE</scope>
</reference>
<sequence length="102" mass="10889">MTNPPPRPALRKAPDATISPAVALVSPAAPEWVPPPSKGAKGSKGTKSKGITLGPVPAAQKSVTFEITIPKRLRKQLDQRSEELGRSRDEVLTTLLEAWLEG</sequence>
<feature type="region of interest" description="Disordered" evidence="1">
    <location>
        <begin position="27"/>
        <end position="55"/>
    </location>
</feature>
<gene>
    <name evidence="2" type="ORF">UFOPK3773_00456</name>
</gene>
<feature type="compositionally biased region" description="Low complexity" evidence="1">
    <location>
        <begin position="38"/>
        <end position="50"/>
    </location>
</feature>
<dbReference type="EMBL" id="CAFBNF010000031">
    <property type="protein sequence ID" value="CAB4934699.1"/>
    <property type="molecule type" value="Genomic_DNA"/>
</dbReference>
<name>A0A6J7IV11_9ZZZZ</name>
<evidence type="ECO:0000256" key="1">
    <source>
        <dbReference type="SAM" id="MobiDB-lite"/>
    </source>
</evidence>
<protein>
    <submittedName>
        <fullName evidence="2">Unannotated protein</fullName>
    </submittedName>
</protein>
<organism evidence="2">
    <name type="scientific">freshwater metagenome</name>
    <dbReference type="NCBI Taxonomy" id="449393"/>
    <lineage>
        <taxon>unclassified sequences</taxon>
        <taxon>metagenomes</taxon>
        <taxon>ecological metagenomes</taxon>
    </lineage>
</organism>
<proteinExistence type="predicted"/>
<dbReference type="AlphaFoldDB" id="A0A6J7IV11"/>
<accession>A0A6J7IV11</accession>